<dbReference type="EMBL" id="OMOI01000001">
    <property type="protein sequence ID" value="SPF76617.1"/>
    <property type="molecule type" value="Genomic_DNA"/>
</dbReference>
<accession>A0A2R8AL49</accession>
<proteinExistence type="predicted"/>
<gene>
    <name evidence="1" type="ORF">ALP8811_01626</name>
</gene>
<organism evidence="1 2">
    <name type="scientific">Aliiroseovarius pelagivivens</name>
    <dbReference type="NCBI Taxonomy" id="1639690"/>
    <lineage>
        <taxon>Bacteria</taxon>
        <taxon>Pseudomonadati</taxon>
        <taxon>Pseudomonadota</taxon>
        <taxon>Alphaproteobacteria</taxon>
        <taxon>Rhodobacterales</taxon>
        <taxon>Paracoccaceae</taxon>
        <taxon>Aliiroseovarius</taxon>
    </lineage>
</organism>
<dbReference type="OrthoDB" id="5242510at2"/>
<evidence type="ECO:0000313" key="2">
    <source>
        <dbReference type="Proteomes" id="UP000244911"/>
    </source>
</evidence>
<dbReference type="Proteomes" id="UP000244911">
    <property type="component" value="Unassembled WGS sequence"/>
</dbReference>
<evidence type="ECO:0000313" key="1">
    <source>
        <dbReference type="EMBL" id="SPF76617.1"/>
    </source>
</evidence>
<name>A0A2R8AL49_9RHOB</name>
<sequence>MVEICQNELPILPWANPRTARLPGLNPVEPGQWLQTDDVYPAQMAHRLFLMKEHGQLVHRLSDGARAAADELLEEVLAELSDKDGFEVQGDCVRCPDDRLVQLDRSQPLLTLGALVQEDFVILQKQDDEHVMTGAILCFPASWSLDQKYMKSLVKIHIPVDDYTPDIAARVQRLFDGIQVGRPMWRANYLSYNDPELFQPRREEERRSFSPEKEKWLRVERQTMKRLPRTGAVVFSIHSYVLSWQRLEELNINPPVGEY</sequence>
<dbReference type="InterPro" id="IPR021848">
    <property type="entry name" value="HODM_asu-like"/>
</dbReference>
<reference evidence="1 2" key="1">
    <citation type="submission" date="2018-03" db="EMBL/GenBank/DDBJ databases">
        <authorList>
            <person name="Keele B.F."/>
        </authorList>
    </citation>
    <scope>NUCLEOTIDE SEQUENCE [LARGE SCALE GENOMIC DNA]</scope>
    <source>
        <strain evidence="1 2">CECT 8811</strain>
    </source>
</reference>
<dbReference type="Pfam" id="PF11927">
    <property type="entry name" value="HODM_asu-like"/>
    <property type="match status" value="1"/>
</dbReference>
<evidence type="ECO:0008006" key="3">
    <source>
        <dbReference type="Google" id="ProtNLM"/>
    </source>
</evidence>
<dbReference type="RefSeq" id="WP_108856603.1">
    <property type="nucleotide sequence ID" value="NZ_OMOI01000001.1"/>
</dbReference>
<dbReference type="AlphaFoldDB" id="A0A2R8AL49"/>
<protein>
    <recommendedName>
        <fullName evidence="3">DUF3445 domain-containing protein</fullName>
    </recommendedName>
</protein>
<keyword evidence="2" id="KW-1185">Reference proteome</keyword>